<dbReference type="RefSeq" id="WP_320508519.1">
    <property type="nucleotide sequence ID" value="NZ_JAXCLW010000002.1"/>
</dbReference>
<proteinExistence type="inferred from homology"/>
<gene>
    <name evidence="2" type="ORF">SMD27_11570</name>
</gene>
<dbReference type="Proteomes" id="UP001279642">
    <property type="component" value="Unassembled WGS sequence"/>
</dbReference>
<dbReference type="Pfam" id="PF03576">
    <property type="entry name" value="Peptidase_S58"/>
    <property type="match status" value="1"/>
</dbReference>
<accession>A0ABU5EBV3</accession>
<dbReference type="PANTHER" id="PTHR36512:SF3">
    <property type="entry name" value="BLR5678 PROTEIN"/>
    <property type="match status" value="1"/>
</dbReference>
<comment type="caution">
    <text evidence="2">The sequence shown here is derived from an EMBL/GenBank/DDBJ whole genome shotgun (WGS) entry which is preliminary data.</text>
</comment>
<dbReference type="EMBL" id="JAXCLW010000002">
    <property type="protein sequence ID" value="MDY0883485.1"/>
    <property type="molecule type" value="Genomic_DNA"/>
</dbReference>
<comment type="similarity">
    <text evidence="1">Belongs to the peptidase S58 family.</text>
</comment>
<dbReference type="SUPFAM" id="SSF56266">
    <property type="entry name" value="DmpA/ArgJ-like"/>
    <property type="match status" value="1"/>
</dbReference>
<organism evidence="2 3">
    <name type="scientific">Dongia soli</name>
    <dbReference type="NCBI Taxonomy" id="600628"/>
    <lineage>
        <taxon>Bacteria</taxon>
        <taxon>Pseudomonadati</taxon>
        <taxon>Pseudomonadota</taxon>
        <taxon>Alphaproteobacteria</taxon>
        <taxon>Rhodospirillales</taxon>
        <taxon>Dongiaceae</taxon>
        <taxon>Dongia</taxon>
    </lineage>
</organism>
<keyword evidence="3" id="KW-1185">Reference proteome</keyword>
<dbReference type="InterPro" id="IPR005321">
    <property type="entry name" value="Peptidase_S58_DmpA"/>
</dbReference>
<dbReference type="PANTHER" id="PTHR36512">
    <property type="entry name" value="D-AMINOPEPTIDASE"/>
    <property type="match status" value="1"/>
</dbReference>
<dbReference type="Gene3D" id="3.60.70.12">
    <property type="entry name" value="L-amino peptidase D-ALA esterase/amidase"/>
    <property type="match status" value="1"/>
</dbReference>
<reference evidence="2 3" key="1">
    <citation type="journal article" date="2016" name="Antonie Van Leeuwenhoek">
        <title>Dongia soli sp. nov., isolated from soil from Dokdo, Korea.</title>
        <authorList>
            <person name="Kim D.U."/>
            <person name="Lee H."/>
            <person name="Kim H."/>
            <person name="Kim S.G."/>
            <person name="Ka J.O."/>
        </authorList>
    </citation>
    <scope>NUCLEOTIDE SEQUENCE [LARGE SCALE GENOMIC DNA]</scope>
    <source>
        <strain evidence="2 3">D78</strain>
    </source>
</reference>
<dbReference type="InterPro" id="IPR016117">
    <property type="entry name" value="ArgJ-like_dom_sf"/>
</dbReference>
<name>A0ABU5EBV3_9PROT</name>
<evidence type="ECO:0000313" key="2">
    <source>
        <dbReference type="EMBL" id="MDY0883485.1"/>
    </source>
</evidence>
<sequence length="360" mass="38104">MSVSSAKPRLRDLGITLGQMAPGSLNAITDVAGVKVGYTTVITDTPRVVRSGVTAIWPSDSIYTDHLFAGYHSFNGNGEMTGTIWLQEQGTLAGPIGITNTHAVGVVRDAICRLAAERFVQNPWHLPVTGETWDGWLSDAETFPITTDHALAAFKTAQGGAIAEGNVGGGTGMICHEFKGGTGTASRKLSEAQGGWTVGALVQANYGMREMLRCGHAPVGLEITADIVPSSRDEPKDQGSIIVILATDAPLLPIQCQRLARRATTGLAWAGGFGANSSGDIFLAFSTGNVVQAGARMTDIRMLGLDQCTPLFQAAAEATEEAIWNAMIAAETMTGFKGRTVHAIPHDLLRQAVARYRRQD</sequence>
<protein>
    <submittedName>
        <fullName evidence="2">P1 family peptidase</fullName>
    </submittedName>
</protein>
<dbReference type="CDD" id="cd02253">
    <property type="entry name" value="DmpA"/>
    <property type="match status" value="1"/>
</dbReference>
<evidence type="ECO:0000313" key="3">
    <source>
        <dbReference type="Proteomes" id="UP001279642"/>
    </source>
</evidence>
<evidence type="ECO:0000256" key="1">
    <source>
        <dbReference type="ARBA" id="ARBA00007068"/>
    </source>
</evidence>